<evidence type="ECO:0000313" key="2">
    <source>
        <dbReference type="EMBL" id="UYO39214.1"/>
    </source>
</evidence>
<protein>
    <submittedName>
        <fullName evidence="2">Uncharacterized protein</fullName>
    </submittedName>
</protein>
<dbReference type="RefSeq" id="WP_264074574.1">
    <property type="nucleotide sequence ID" value="NZ_CP076676.1"/>
</dbReference>
<feature type="region of interest" description="Disordered" evidence="1">
    <location>
        <begin position="1"/>
        <end position="53"/>
    </location>
</feature>
<evidence type="ECO:0000313" key="3">
    <source>
        <dbReference type="Proteomes" id="UP001163166"/>
    </source>
</evidence>
<gene>
    <name evidence="2" type="ORF">KQX62_21265</name>
</gene>
<reference evidence="2" key="1">
    <citation type="journal article" date="2022" name="Biol. Control">
        <title>In silico genomic analysis of Rhodopseudomonas palustris strains revealed potential biocontrol agents and crop yield enhancers.</title>
        <authorList>
            <person name="Surachat K."/>
            <person name="Kantachote D."/>
            <person name="Deachamag P."/>
            <person name="Wonglapsuwan M."/>
        </authorList>
    </citation>
    <scope>NUCLEOTIDE SEQUENCE</scope>
    <source>
        <strain evidence="2">TLS06</strain>
    </source>
</reference>
<dbReference type="EMBL" id="CP076676">
    <property type="protein sequence ID" value="UYO39214.1"/>
    <property type="molecule type" value="Genomic_DNA"/>
</dbReference>
<name>A0AAX3DXI2_RHOPL</name>
<organism evidence="2 3">
    <name type="scientific">Rhodopseudomonas palustris</name>
    <dbReference type="NCBI Taxonomy" id="1076"/>
    <lineage>
        <taxon>Bacteria</taxon>
        <taxon>Pseudomonadati</taxon>
        <taxon>Pseudomonadota</taxon>
        <taxon>Alphaproteobacteria</taxon>
        <taxon>Hyphomicrobiales</taxon>
        <taxon>Nitrobacteraceae</taxon>
        <taxon>Rhodopseudomonas</taxon>
    </lineage>
</organism>
<accession>A0AAX3DXI2</accession>
<proteinExistence type="predicted"/>
<sequence>MTDAKTAETPTNNKKELEDQLNEGLEESFPGSDPVSVTQPAPSKPDGDKRRKD</sequence>
<evidence type="ECO:0000256" key="1">
    <source>
        <dbReference type="SAM" id="MobiDB-lite"/>
    </source>
</evidence>
<dbReference type="AlphaFoldDB" id="A0AAX3DXI2"/>
<dbReference type="Proteomes" id="UP001163166">
    <property type="component" value="Chromosome"/>
</dbReference>